<dbReference type="Proteomes" id="UP001142325">
    <property type="component" value="Unassembled WGS sequence"/>
</dbReference>
<reference evidence="1" key="1">
    <citation type="journal article" date="2014" name="Int. J. Syst. Evol. Microbiol.">
        <title>Complete genome sequence of Corynebacterium casei LMG S-19264T (=DSM 44701T), isolated from a smear-ripened cheese.</title>
        <authorList>
            <consortium name="US DOE Joint Genome Institute (JGI-PGF)"/>
            <person name="Walter F."/>
            <person name="Albersmeier A."/>
            <person name="Kalinowski J."/>
            <person name="Ruckert C."/>
        </authorList>
    </citation>
    <scope>NUCLEOTIDE SEQUENCE</scope>
    <source>
        <strain evidence="1">VKM Ac-1958</strain>
    </source>
</reference>
<dbReference type="EMBL" id="BSET01000002">
    <property type="protein sequence ID" value="GLK02640.1"/>
    <property type="molecule type" value="Genomic_DNA"/>
</dbReference>
<proteinExistence type="predicted"/>
<comment type="caution">
    <text evidence="1">The sequence shown here is derived from an EMBL/GenBank/DDBJ whole genome shotgun (WGS) entry which is preliminary data.</text>
</comment>
<sequence>MNTTLSSRAADVTVHSQPSSVVLPDAAQLRALSLAHRLSLRLAVWLLVRAAREERTAERLRELALSEQRRRALLEEYQATALYYSVPLQLR</sequence>
<gene>
    <name evidence="1" type="ORF">GCM10017596_23550</name>
</gene>
<name>A0A9W6HVC0_9MICO</name>
<accession>A0A9W6HVC0</accession>
<protein>
    <submittedName>
        <fullName evidence="1">Uncharacterized protein</fullName>
    </submittedName>
</protein>
<reference evidence="1" key="2">
    <citation type="submission" date="2023-01" db="EMBL/GenBank/DDBJ databases">
        <authorList>
            <person name="Sun Q."/>
            <person name="Evtushenko L."/>
        </authorList>
    </citation>
    <scope>NUCLEOTIDE SEQUENCE</scope>
    <source>
        <strain evidence="1">VKM Ac-1958</strain>
    </source>
</reference>
<keyword evidence="2" id="KW-1185">Reference proteome</keyword>
<evidence type="ECO:0000313" key="1">
    <source>
        <dbReference type="EMBL" id="GLK02640.1"/>
    </source>
</evidence>
<organism evidence="1 2">
    <name type="scientific">Microbacterium keratanolyticum</name>
    <dbReference type="NCBI Taxonomy" id="67574"/>
    <lineage>
        <taxon>Bacteria</taxon>
        <taxon>Bacillati</taxon>
        <taxon>Actinomycetota</taxon>
        <taxon>Actinomycetes</taxon>
        <taxon>Micrococcales</taxon>
        <taxon>Microbacteriaceae</taxon>
        <taxon>Microbacterium</taxon>
    </lineage>
</organism>
<evidence type="ECO:0000313" key="2">
    <source>
        <dbReference type="Proteomes" id="UP001142325"/>
    </source>
</evidence>
<dbReference type="AlphaFoldDB" id="A0A9W6HVC0"/>
<dbReference type="RefSeq" id="WP_204937485.1">
    <property type="nucleotide sequence ID" value="NZ_BAAAUM010000002.1"/>
</dbReference>